<name>A0A840SVU5_9RHOB</name>
<dbReference type="InterPro" id="IPR021760">
    <property type="entry name" value="RepC_C"/>
</dbReference>
<feature type="domain" description="Plasmid replication protein C N-terminal" evidence="2">
    <location>
        <begin position="5"/>
        <end position="154"/>
    </location>
</feature>
<gene>
    <name evidence="4" type="ORF">HNP73_004576</name>
</gene>
<organism evidence="4 5">
    <name type="scientific">Amaricoccus macauensis</name>
    <dbReference type="NCBI Taxonomy" id="57001"/>
    <lineage>
        <taxon>Bacteria</taxon>
        <taxon>Pseudomonadati</taxon>
        <taxon>Pseudomonadota</taxon>
        <taxon>Alphaproteobacteria</taxon>
        <taxon>Rhodobacterales</taxon>
        <taxon>Paracoccaceae</taxon>
        <taxon>Amaricoccus</taxon>
    </lineage>
</organism>
<dbReference type="AlphaFoldDB" id="A0A840SVU5"/>
<evidence type="ECO:0000313" key="4">
    <source>
        <dbReference type="EMBL" id="MBB5224605.1"/>
    </source>
</evidence>
<reference evidence="4 5" key="1">
    <citation type="submission" date="2020-08" db="EMBL/GenBank/DDBJ databases">
        <title>Genomic Encyclopedia of Type Strains, Phase IV (KMG-IV): sequencing the most valuable type-strain genomes for metagenomic binning, comparative biology and taxonomic classification.</title>
        <authorList>
            <person name="Goeker M."/>
        </authorList>
    </citation>
    <scope>NUCLEOTIDE SEQUENCE [LARGE SCALE GENOMIC DNA]</scope>
    <source>
        <strain evidence="4 5">DSM 101730</strain>
    </source>
</reference>
<feature type="domain" description="Plasmid replication protein C C-terminal" evidence="3">
    <location>
        <begin position="270"/>
        <end position="354"/>
    </location>
</feature>
<comment type="caution">
    <text evidence="4">The sequence shown here is derived from an EMBL/GenBank/DDBJ whole genome shotgun (WGS) entry which is preliminary data.</text>
</comment>
<dbReference type="RefSeq" id="WP_184155588.1">
    <property type="nucleotide sequence ID" value="NZ_JACHFM010000011.1"/>
</dbReference>
<evidence type="ECO:0000313" key="5">
    <source>
        <dbReference type="Proteomes" id="UP000549457"/>
    </source>
</evidence>
<accession>A0A840SVU5</accession>
<dbReference type="EMBL" id="JACHFM010000011">
    <property type="protein sequence ID" value="MBB5224605.1"/>
    <property type="molecule type" value="Genomic_DNA"/>
</dbReference>
<feature type="coiled-coil region" evidence="1">
    <location>
        <begin position="118"/>
        <end position="148"/>
    </location>
</feature>
<dbReference type="InterPro" id="IPR005090">
    <property type="entry name" value="RepC_N"/>
</dbReference>
<dbReference type="InterPro" id="IPR036390">
    <property type="entry name" value="WH_DNA-bd_sf"/>
</dbReference>
<sequence>MEKEQSVEPRLPQGELHRVLRLAAVAHGLPDAVLVTGHALLCYVPRDADRPISPARVQDLADERGCDPRTIRGHIRRLEAYGLVVDRSAGGGRRMIQRRRGRIVVLQGIDFSPMLAAVERIEHAAVEAEIELDERRRLAARVSELKRQLRGLVAIGGDLALRATAALDVCPGRHRGLPLRDLAALVGRLEAAIMVLADDSEDAGGRIFSSDRTDEIVRPNTTEKGEISVCRPNRSRSDAGADALRHITLDMLAAALPVDWRIRIEKSDGAVSWASVTAAAYERAAEIGIADAIWAEAQAELGRAGAAVLVLLADAGSIERRGAIRSPAAWVRAMSARAETGSLRLSRNLFGLLHRTRGTDGPCPTPIVPPHFQTWRNPSCLVS</sequence>
<dbReference type="Proteomes" id="UP000549457">
    <property type="component" value="Unassembled WGS sequence"/>
</dbReference>
<evidence type="ECO:0000259" key="2">
    <source>
        <dbReference type="Pfam" id="PF03428"/>
    </source>
</evidence>
<evidence type="ECO:0000259" key="3">
    <source>
        <dbReference type="Pfam" id="PF11800"/>
    </source>
</evidence>
<dbReference type="Pfam" id="PF11800">
    <property type="entry name" value="RP-C_C"/>
    <property type="match status" value="1"/>
</dbReference>
<dbReference type="Pfam" id="PF03428">
    <property type="entry name" value="RP-C"/>
    <property type="match status" value="1"/>
</dbReference>
<keyword evidence="5" id="KW-1185">Reference proteome</keyword>
<evidence type="ECO:0000256" key="1">
    <source>
        <dbReference type="SAM" id="Coils"/>
    </source>
</evidence>
<proteinExistence type="predicted"/>
<dbReference type="SUPFAM" id="SSF46785">
    <property type="entry name" value="Winged helix' DNA-binding domain"/>
    <property type="match status" value="1"/>
</dbReference>
<protein>
    <submittedName>
        <fullName evidence="4">Uncharacterized protein</fullName>
    </submittedName>
</protein>
<keyword evidence="1" id="KW-0175">Coiled coil</keyword>